<dbReference type="PANTHER" id="PTHR44873">
    <property type="entry name" value="DNAJ HOMOLOG SUBFAMILY C MEMBER 30, MITOCHONDRIAL"/>
    <property type="match status" value="1"/>
</dbReference>
<feature type="domain" description="J" evidence="3">
    <location>
        <begin position="45"/>
        <end position="110"/>
    </location>
</feature>
<dbReference type="InterPro" id="IPR001623">
    <property type="entry name" value="DnaJ_domain"/>
</dbReference>
<dbReference type="OMA" id="ANPGQHP"/>
<evidence type="ECO:0000256" key="2">
    <source>
        <dbReference type="SAM" id="Phobius"/>
    </source>
</evidence>
<evidence type="ECO:0000313" key="4">
    <source>
        <dbReference type="EMBL" id="EMF08605.1"/>
    </source>
</evidence>
<feature type="compositionally biased region" description="Basic and acidic residues" evidence="1">
    <location>
        <begin position="213"/>
        <end position="235"/>
    </location>
</feature>
<dbReference type="InterPro" id="IPR036869">
    <property type="entry name" value="J_dom_sf"/>
</dbReference>
<dbReference type="eggNOG" id="KOG0715">
    <property type="taxonomic scope" value="Eukaryota"/>
</dbReference>
<evidence type="ECO:0000256" key="1">
    <source>
        <dbReference type="SAM" id="MobiDB-lite"/>
    </source>
</evidence>
<dbReference type="PROSITE" id="PS50076">
    <property type="entry name" value="DNAJ_2"/>
    <property type="match status" value="1"/>
</dbReference>
<gene>
    <name evidence="4" type="ORF">SEPMUDRAFT_159455</name>
</gene>
<feature type="transmembrane region" description="Helical" evidence="2">
    <location>
        <begin position="260"/>
        <end position="281"/>
    </location>
</feature>
<dbReference type="RefSeq" id="XP_016756726.1">
    <property type="nucleotide sequence ID" value="XM_016907848.1"/>
</dbReference>
<protein>
    <submittedName>
        <fullName evidence="4">DnaJ-domain-containing protein</fullName>
    </submittedName>
</protein>
<evidence type="ECO:0000259" key="3">
    <source>
        <dbReference type="PROSITE" id="PS50076"/>
    </source>
</evidence>
<evidence type="ECO:0000313" key="5">
    <source>
        <dbReference type="Proteomes" id="UP000016931"/>
    </source>
</evidence>
<feature type="compositionally biased region" description="Basic and acidic residues" evidence="1">
    <location>
        <begin position="171"/>
        <end position="189"/>
    </location>
</feature>
<dbReference type="EMBL" id="KB456271">
    <property type="protein sequence ID" value="EMF08605.1"/>
    <property type="molecule type" value="Genomic_DNA"/>
</dbReference>
<keyword evidence="2" id="KW-0812">Transmembrane</keyword>
<organism evidence="4 5">
    <name type="scientific">Sphaerulina musiva (strain SO2202)</name>
    <name type="common">Poplar stem canker fungus</name>
    <name type="synonym">Septoria musiva</name>
    <dbReference type="NCBI Taxonomy" id="692275"/>
    <lineage>
        <taxon>Eukaryota</taxon>
        <taxon>Fungi</taxon>
        <taxon>Dikarya</taxon>
        <taxon>Ascomycota</taxon>
        <taxon>Pezizomycotina</taxon>
        <taxon>Dothideomycetes</taxon>
        <taxon>Dothideomycetidae</taxon>
        <taxon>Mycosphaerellales</taxon>
        <taxon>Mycosphaerellaceae</taxon>
        <taxon>Sphaerulina</taxon>
    </lineage>
</organism>
<proteinExistence type="predicted"/>
<dbReference type="PRINTS" id="PR00625">
    <property type="entry name" value="JDOMAIN"/>
</dbReference>
<feature type="region of interest" description="Disordered" evidence="1">
    <location>
        <begin position="112"/>
        <end position="238"/>
    </location>
</feature>
<accession>M3C9T2</accession>
<dbReference type="OrthoDB" id="10250354at2759"/>
<dbReference type="SMART" id="SM00271">
    <property type="entry name" value="DnaJ"/>
    <property type="match status" value="1"/>
</dbReference>
<feature type="compositionally biased region" description="Gly residues" evidence="1">
    <location>
        <begin position="197"/>
        <end position="207"/>
    </location>
</feature>
<dbReference type="Proteomes" id="UP000016931">
    <property type="component" value="Unassembled WGS sequence"/>
</dbReference>
<dbReference type="STRING" id="692275.M3C9T2"/>
<dbReference type="InterPro" id="IPR053025">
    <property type="entry name" value="Mito_ATP_Synthase-Asso"/>
</dbReference>
<keyword evidence="2" id="KW-1133">Transmembrane helix</keyword>
<dbReference type="CDD" id="cd06257">
    <property type="entry name" value="DnaJ"/>
    <property type="match status" value="1"/>
</dbReference>
<feature type="region of interest" description="Disordered" evidence="1">
    <location>
        <begin position="283"/>
        <end position="302"/>
    </location>
</feature>
<name>M3C9T2_SPHMS</name>
<sequence>MIVRSCAVRRTLSSCLRLPPPNDYGFSFNTRPFRTSASLNAEPPNHYETLNIPTNASPKDIKKSFYTLSKANHPDLHPNDPSASQRFVQISEAYATLGSPEKKQRYDRDFLRTQPASGTGHGGPSYAHGSHSSHMASTGPGGRAPSGLSRRRTQFKGPPPSFYKSGGWGDHGTKRQEASERASHTHEAQGRSASGPQGPGMGPGGFATGFDDDVPHFDAQGHYKTHEQIRRERHERNRVRARIRRKQGASFDDVGGSSTLFNFFVIGGVLGGIAAITGMFANSGGKPSTTTTKAGKKSVAVE</sequence>
<dbReference type="HOGENOM" id="CLU_050546_0_0_1"/>
<dbReference type="AlphaFoldDB" id="M3C9T2"/>
<dbReference type="Gene3D" id="1.10.287.110">
    <property type="entry name" value="DnaJ domain"/>
    <property type="match status" value="1"/>
</dbReference>
<dbReference type="PANTHER" id="PTHR44873:SF1">
    <property type="entry name" value="DNAJ HOMOLOG SUBFAMILY C MEMBER 30, MITOCHONDRIAL"/>
    <property type="match status" value="1"/>
</dbReference>
<keyword evidence="2" id="KW-0472">Membrane</keyword>
<keyword evidence="5" id="KW-1185">Reference proteome</keyword>
<dbReference type="GeneID" id="27904985"/>
<dbReference type="SUPFAM" id="SSF46565">
    <property type="entry name" value="Chaperone J-domain"/>
    <property type="match status" value="1"/>
</dbReference>
<reference evidence="4 5" key="1">
    <citation type="journal article" date="2012" name="PLoS Pathog.">
        <title>Diverse lifestyles and strategies of plant pathogenesis encoded in the genomes of eighteen Dothideomycetes fungi.</title>
        <authorList>
            <person name="Ohm R.A."/>
            <person name="Feau N."/>
            <person name="Henrissat B."/>
            <person name="Schoch C.L."/>
            <person name="Horwitz B.A."/>
            <person name="Barry K.W."/>
            <person name="Condon B.J."/>
            <person name="Copeland A.C."/>
            <person name="Dhillon B."/>
            <person name="Glaser F."/>
            <person name="Hesse C.N."/>
            <person name="Kosti I."/>
            <person name="LaButti K."/>
            <person name="Lindquist E.A."/>
            <person name="Lucas S."/>
            <person name="Salamov A.A."/>
            <person name="Bradshaw R.E."/>
            <person name="Ciuffetti L."/>
            <person name="Hamelin R.C."/>
            <person name="Kema G.H.J."/>
            <person name="Lawrence C."/>
            <person name="Scott J.A."/>
            <person name="Spatafora J.W."/>
            <person name="Turgeon B.G."/>
            <person name="de Wit P.J.G.M."/>
            <person name="Zhong S."/>
            <person name="Goodwin S.B."/>
            <person name="Grigoriev I.V."/>
        </authorList>
    </citation>
    <scope>NUCLEOTIDE SEQUENCE [LARGE SCALE GENOMIC DNA]</scope>
    <source>
        <strain evidence="4 5">SO2202</strain>
    </source>
</reference>
<dbReference type="Pfam" id="PF00226">
    <property type="entry name" value="DnaJ"/>
    <property type="match status" value="1"/>
</dbReference>